<dbReference type="Proteomes" id="UP000182658">
    <property type="component" value="Unassembled WGS sequence"/>
</dbReference>
<feature type="domain" description="Alpha/beta hydrolase fold-3" evidence="2">
    <location>
        <begin position="113"/>
        <end position="331"/>
    </location>
</feature>
<proteinExistence type="predicted"/>
<dbReference type="InterPro" id="IPR013094">
    <property type="entry name" value="AB_hydrolase_3"/>
</dbReference>
<dbReference type="InParanoid" id="A0A1J7I5R3"/>
<name>A0A1J7I5R3_9PEZI</name>
<dbReference type="AlphaFoldDB" id="A0A1J7I5R3"/>
<dbReference type="EMBL" id="KV875110">
    <property type="protein sequence ID" value="OIW22789.1"/>
    <property type="molecule type" value="Genomic_DNA"/>
</dbReference>
<evidence type="ECO:0000256" key="1">
    <source>
        <dbReference type="ARBA" id="ARBA00022801"/>
    </source>
</evidence>
<dbReference type="OrthoDB" id="408631at2759"/>
<dbReference type="Gene3D" id="3.40.50.1820">
    <property type="entry name" value="alpha/beta hydrolase"/>
    <property type="match status" value="1"/>
</dbReference>
<dbReference type="PANTHER" id="PTHR48081">
    <property type="entry name" value="AB HYDROLASE SUPERFAMILY PROTEIN C4A8.06C"/>
    <property type="match status" value="1"/>
</dbReference>
<gene>
    <name evidence="3" type="ORF">CONLIGDRAFT_719640</name>
</gene>
<keyword evidence="1 3" id="KW-0378">Hydrolase</keyword>
<accession>A0A1J7I5R3</accession>
<dbReference type="SUPFAM" id="SSF53474">
    <property type="entry name" value="alpha/beta-Hydrolases"/>
    <property type="match status" value="1"/>
</dbReference>
<evidence type="ECO:0000313" key="4">
    <source>
        <dbReference type="Proteomes" id="UP000182658"/>
    </source>
</evidence>
<sequence>MSTAITDSVPAVPATADNVINTMDKNFIEEVVKLHLAPGPTDPLDHIGAREWLEKVYRPLPKTPKPIRCVRQPSVVTIQNVTVTYGHGGSFNIRVYQPQITGPEDPTRSLPAVLAYHGGGWIHGHSELEDDVYRFMASETQSVVVGVDYRLAPEHPFPVPHDDSYEALNHVVANASKYGVDITRIALWGASAGGNLAAGVALRDAHEHNPTRIRHVSLIAPALCPPSLAPAELSVPSASYPHFTSQSKSNPFVLTGAEDLWEIYANGRENFSNPYVTPLLSAPAPNHCPMYLAVGGVDVLRDEGIAYALTYRNAGCDVQLEIIPGAPHGMLAANDAWVSKQYWRNQLRVLNVAFHTAF</sequence>
<evidence type="ECO:0000313" key="3">
    <source>
        <dbReference type="EMBL" id="OIW22789.1"/>
    </source>
</evidence>
<protein>
    <submittedName>
        <fullName evidence="3">Alpha/beta-hydrolase</fullName>
    </submittedName>
</protein>
<dbReference type="GO" id="GO:0016787">
    <property type="term" value="F:hydrolase activity"/>
    <property type="evidence" value="ECO:0007669"/>
    <property type="project" value="UniProtKB-KW"/>
</dbReference>
<dbReference type="InterPro" id="IPR050300">
    <property type="entry name" value="GDXG_lipolytic_enzyme"/>
</dbReference>
<dbReference type="STRING" id="1408157.A0A1J7I5R3"/>
<reference evidence="3 4" key="1">
    <citation type="submission" date="2016-10" db="EMBL/GenBank/DDBJ databases">
        <title>Draft genome sequence of Coniochaeta ligniaria NRRL30616, a lignocellulolytic fungus for bioabatement of inhibitors in plant biomass hydrolysates.</title>
        <authorList>
            <consortium name="DOE Joint Genome Institute"/>
            <person name="Jimenez D.J."/>
            <person name="Hector R.E."/>
            <person name="Riley R."/>
            <person name="Sun H."/>
            <person name="Grigoriev I.V."/>
            <person name="Van Elsas J.D."/>
            <person name="Nichols N.N."/>
        </authorList>
    </citation>
    <scope>NUCLEOTIDE SEQUENCE [LARGE SCALE GENOMIC DNA]</scope>
    <source>
        <strain evidence="3 4">NRRL 30616</strain>
    </source>
</reference>
<dbReference type="InterPro" id="IPR029058">
    <property type="entry name" value="AB_hydrolase_fold"/>
</dbReference>
<organism evidence="3 4">
    <name type="scientific">Coniochaeta ligniaria NRRL 30616</name>
    <dbReference type="NCBI Taxonomy" id="1408157"/>
    <lineage>
        <taxon>Eukaryota</taxon>
        <taxon>Fungi</taxon>
        <taxon>Dikarya</taxon>
        <taxon>Ascomycota</taxon>
        <taxon>Pezizomycotina</taxon>
        <taxon>Sordariomycetes</taxon>
        <taxon>Sordariomycetidae</taxon>
        <taxon>Coniochaetales</taxon>
        <taxon>Coniochaetaceae</taxon>
        <taxon>Coniochaeta</taxon>
    </lineage>
</organism>
<evidence type="ECO:0000259" key="2">
    <source>
        <dbReference type="Pfam" id="PF07859"/>
    </source>
</evidence>
<dbReference type="Pfam" id="PF07859">
    <property type="entry name" value="Abhydrolase_3"/>
    <property type="match status" value="1"/>
</dbReference>
<dbReference type="PANTHER" id="PTHR48081:SF8">
    <property type="entry name" value="ALPHA_BETA HYDROLASE FOLD-3 DOMAIN-CONTAINING PROTEIN-RELATED"/>
    <property type="match status" value="1"/>
</dbReference>
<keyword evidence="4" id="KW-1185">Reference proteome</keyword>